<name>A0ACC0MEA7_RHOML</name>
<protein>
    <submittedName>
        <fullName evidence="1">Uncharacterized protein</fullName>
    </submittedName>
</protein>
<comment type="caution">
    <text evidence="1">The sequence shown here is derived from an EMBL/GenBank/DDBJ whole genome shotgun (WGS) entry which is preliminary data.</text>
</comment>
<dbReference type="Proteomes" id="UP001062846">
    <property type="component" value="Chromosome 9"/>
</dbReference>
<keyword evidence="2" id="KW-1185">Reference proteome</keyword>
<reference evidence="1" key="1">
    <citation type="submission" date="2022-02" db="EMBL/GenBank/DDBJ databases">
        <title>Plant Genome Project.</title>
        <authorList>
            <person name="Zhang R.-G."/>
        </authorList>
    </citation>
    <scope>NUCLEOTIDE SEQUENCE</scope>
    <source>
        <strain evidence="1">AT1</strain>
    </source>
</reference>
<proteinExistence type="predicted"/>
<sequence length="104" mass="12091">MASTTFPIDGAQSQFTNYAKEMEEWEEEDDILLQLYVSNTTIISQYLEEEDQPVCKRHRGSIPGHKVIDRQREAAHARLWNDYFSENPTFGERKNISQKIPNAS</sequence>
<evidence type="ECO:0000313" key="2">
    <source>
        <dbReference type="Proteomes" id="UP001062846"/>
    </source>
</evidence>
<evidence type="ECO:0000313" key="1">
    <source>
        <dbReference type="EMBL" id="KAI8539388.1"/>
    </source>
</evidence>
<gene>
    <name evidence="1" type="ORF">RHMOL_Rhmol09G0179200</name>
</gene>
<organism evidence="1 2">
    <name type="scientific">Rhododendron molle</name>
    <name type="common">Chinese azalea</name>
    <name type="synonym">Azalea mollis</name>
    <dbReference type="NCBI Taxonomy" id="49168"/>
    <lineage>
        <taxon>Eukaryota</taxon>
        <taxon>Viridiplantae</taxon>
        <taxon>Streptophyta</taxon>
        <taxon>Embryophyta</taxon>
        <taxon>Tracheophyta</taxon>
        <taxon>Spermatophyta</taxon>
        <taxon>Magnoliopsida</taxon>
        <taxon>eudicotyledons</taxon>
        <taxon>Gunneridae</taxon>
        <taxon>Pentapetalae</taxon>
        <taxon>asterids</taxon>
        <taxon>Ericales</taxon>
        <taxon>Ericaceae</taxon>
        <taxon>Ericoideae</taxon>
        <taxon>Rhodoreae</taxon>
        <taxon>Rhododendron</taxon>
    </lineage>
</organism>
<accession>A0ACC0MEA7</accession>
<dbReference type="EMBL" id="CM046396">
    <property type="protein sequence ID" value="KAI8539388.1"/>
    <property type="molecule type" value="Genomic_DNA"/>
</dbReference>